<dbReference type="Proteomes" id="UP000001070">
    <property type="component" value="Unassembled WGS sequence"/>
</dbReference>
<feature type="region of interest" description="Disordered" evidence="1">
    <location>
        <begin position="1"/>
        <end position="44"/>
    </location>
</feature>
<protein>
    <submittedName>
        <fullName evidence="2">GH12922</fullName>
    </submittedName>
</protein>
<proteinExistence type="predicted"/>
<reference evidence="2 3" key="1">
    <citation type="journal article" date="2007" name="Nature">
        <title>Evolution of genes and genomes on the Drosophila phylogeny.</title>
        <authorList>
            <consortium name="Drosophila 12 Genomes Consortium"/>
            <person name="Clark A.G."/>
            <person name="Eisen M.B."/>
            <person name="Smith D.R."/>
            <person name="Bergman C.M."/>
            <person name="Oliver B."/>
            <person name="Markow T.A."/>
            <person name="Kaufman T.C."/>
            <person name="Kellis M."/>
            <person name="Gelbart W."/>
            <person name="Iyer V.N."/>
            <person name="Pollard D.A."/>
            <person name="Sackton T.B."/>
            <person name="Larracuente A.M."/>
            <person name="Singh N.D."/>
            <person name="Abad J.P."/>
            <person name="Abt D.N."/>
            <person name="Adryan B."/>
            <person name="Aguade M."/>
            <person name="Akashi H."/>
            <person name="Anderson W.W."/>
            <person name="Aquadro C.F."/>
            <person name="Ardell D.H."/>
            <person name="Arguello R."/>
            <person name="Artieri C.G."/>
            <person name="Barbash D.A."/>
            <person name="Barker D."/>
            <person name="Barsanti P."/>
            <person name="Batterham P."/>
            <person name="Batzoglou S."/>
            <person name="Begun D."/>
            <person name="Bhutkar A."/>
            <person name="Blanco E."/>
            <person name="Bosak S.A."/>
            <person name="Bradley R.K."/>
            <person name="Brand A.D."/>
            <person name="Brent M.R."/>
            <person name="Brooks A.N."/>
            <person name="Brown R.H."/>
            <person name="Butlin R.K."/>
            <person name="Caggese C."/>
            <person name="Calvi B.R."/>
            <person name="Bernardo de Carvalho A."/>
            <person name="Caspi A."/>
            <person name="Castrezana S."/>
            <person name="Celniker S.E."/>
            <person name="Chang J.L."/>
            <person name="Chapple C."/>
            <person name="Chatterji S."/>
            <person name="Chinwalla A."/>
            <person name="Civetta A."/>
            <person name="Clifton S.W."/>
            <person name="Comeron J.M."/>
            <person name="Costello J.C."/>
            <person name="Coyne J.A."/>
            <person name="Daub J."/>
            <person name="David R.G."/>
            <person name="Delcher A.L."/>
            <person name="Delehaunty K."/>
            <person name="Do C.B."/>
            <person name="Ebling H."/>
            <person name="Edwards K."/>
            <person name="Eickbush T."/>
            <person name="Evans J.D."/>
            <person name="Filipski A."/>
            <person name="Findeiss S."/>
            <person name="Freyhult E."/>
            <person name="Fulton L."/>
            <person name="Fulton R."/>
            <person name="Garcia A.C."/>
            <person name="Gardiner A."/>
            <person name="Garfield D.A."/>
            <person name="Garvin B.E."/>
            <person name="Gibson G."/>
            <person name="Gilbert D."/>
            <person name="Gnerre S."/>
            <person name="Godfrey J."/>
            <person name="Good R."/>
            <person name="Gotea V."/>
            <person name="Gravely B."/>
            <person name="Greenberg A.J."/>
            <person name="Griffiths-Jones S."/>
            <person name="Gross S."/>
            <person name="Guigo R."/>
            <person name="Gustafson E.A."/>
            <person name="Haerty W."/>
            <person name="Hahn M.W."/>
            <person name="Halligan D.L."/>
            <person name="Halpern A.L."/>
            <person name="Halter G.M."/>
            <person name="Han M.V."/>
            <person name="Heger A."/>
            <person name="Hillier L."/>
            <person name="Hinrichs A.S."/>
            <person name="Holmes I."/>
            <person name="Hoskins R.A."/>
            <person name="Hubisz M.J."/>
            <person name="Hultmark D."/>
            <person name="Huntley M.A."/>
            <person name="Jaffe D.B."/>
            <person name="Jagadeeshan S."/>
            <person name="Jeck W.R."/>
            <person name="Johnson J."/>
            <person name="Jones C.D."/>
            <person name="Jordan W.C."/>
            <person name="Karpen G.H."/>
            <person name="Kataoka E."/>
            <person name="Keightley P.D."/>
            <person name="Kheradpour P."/>
            <person name="Kirkness E.F."/>
            <person name="Koerich L.B."/>
            <person name="Kristiansen K."/>
            <person name="Kudrna D."/>
            <person name="Kulathinal R.J."/>
            <person name="Kumar S."/>
            <person name="Kwok R."/>
            <person name="Lander E."/>
            <person name="Langley C.H."/>
            <person name="Lapoint R."/>
            <person name="Lazzaro B.P."/>
            <person name="Lee S.J."/>
            <person name="Levesque L."/>
            <person name="Li R."/>
            <person name="Lin C.F."/>
            <person name="Lin M.F."/>
            <person name="Lindblad-Toh K."/>
            <person name="Llopart A."/>
            <person name="Long M."/>
            <person name="Low L."/>
            <person name="Lozovsky E."/>
            <person name="Lu J."/>
            <person name="Luo M."/>
            <person name="Machado C.A."/>
            <person name="Makalowski W."/>
            <person name="Marzo M."/>
            <person name="Matsuda M."/>
            <person name="Matzkin L."/>
            <person name="McAllister B."/>
            <person name="McBride C.S."/>
            <person name="McKernan B."/>
            <person name="McKernan K."/>
            <person name="Mendez-Lago M."/>
            <person name="Minx P."/>
            <person name="Mollenhauer M.U."/>
            <person name="Montooth K."/>
            <person name="Mount S.M."/>
            <person name="Mu X."/>
            <person name="Myers E."/>
            <person name="Negre B."/>
            <person name="Newfeld S."/>
            <person name="Nielsen R."/>
            <person name="Noor M.A."/>
            <person name="O'Grady P."/>
            <person name="Pachter L."/>
            <person name="Papaceit M."/>
            <person name="Parisi M.J."/>
            <person name="Parisi M."/>
            <person name="Parts L."/>
            <person name="Pedersen J.S."/>
            <person name="Pesole G."/>
            <person name="Phillippy A.M."/>
            <person name="Ponting C.P."/>
            <person name="Pop M."/>
            <person name="Porcelli D."/>
            <person name="Powell J.R."/>
            <person name="Prohaska S."/>
            <person name="Pruitt K."/>
            <person name="Puig M."/>
            <person name="Quesneville H."/>
            <person name="Ram K.R."/>
            <person name="Rand D."/>
            <person name="Rasmussen M.D."/>
            <person name="Reed L.K."/>
            <person name="Reenan R."/>
            <person name="Reily A."/>
            <person name="Remington K.A."/>
            <person name="Rieger T.T."/>
            <person name="Ritchie M.G."/>
            <person name="Robin C."/>
            <person name="Rogers Y.H."/>
            <person name="Rohde C."/>
            <person name="Rozas J."/>
            <person name="Rubenfield M.J."/>
            <person name="Ruiz A."/>
            <person name="Russo S."/>
            <person name="Salzberg S.L."/>
            <person name="Sanchez-Gracia A."/>
            <person name="Saranga D.J."/>
            <person name="Sato H."/>
            <person name="Schaeffer S.W."/>
            <person name="Schatz M.C."/>
            <person name="Schlenke T."/>
            <person name="Schwartz R."/>
            <person name="Segarra C."/>
            <person name="Singh R.S."/>
            <person name="Sirot L."/>
            <person name="Sirota M."/>
            <person name="Sisneros N.B."/>
            <person name="Smith C.D."/>
            <person name="Smith T.F."/>
            <person name="Spieth J."/>
            <person name="Stage D.E."/>
            <person name="Stark A."/>
            <person name="Stephan W."/>
            <person name="Strausberg R.L."/>
            <person name="Strempel S."/>
            <person name="Sturgill D."/>
            <person name="Sutton G."/>
            <person name="Sutton G.G."/>
            <person name="Tao W."/>
            <person name="Teichmann S."/>
            <person name="Tobari Y.N."/>
            <person name="Tomimura Y."/>
            <person name="Tsolas J.M."/>
            <person name="Valente V.L."/>
            <person name="Venter E."/>
            <person name="Venter J.C."/>
            <person name="Vicario S."/>
            <person name="Vieira F.G."/>
            <person name="Vilella A.J."/>
            <person name="Villasante A."/>
            <person name="Walenz B."/>
            <person name="Wang J."/>
            <person name="Wasserman M."/>
            <person name="Watts T."/>
            <person name="Wilson D."/>
            <person name="Wilson R.K."/>
            <person name="Wing R.A."/>
            <person name="Wolfner M.F."/>
            <person name="Wong A."/>
            <person name="Wong G.K."/>
            <person name="Wu C.I."/>
            <person name="Wu G."/>
            <person name="Yamamoto D."/>
            <person name="Yang H.P."/>
            <person name="Yang S.P."/>
            <person name="Yorke J.A."/>
            <person name="Yoshida K."/>
            <person name="Zdobnov E."/>
            <person name="Zhang P."/>
            <person name="Zhang Y."/>
            <person name="Zimin A.V."/>
            <person name="Baldwin J."/>
            <person name="Abdouelleil A."/>
            <person name="Abdulkadir J."/>
            <person name="Abebe A."/>
            <person name="Abera B."/>
            <person name="Abreu J."/>
            <person name="Acer S.C."/>
            <person name="Aftuck L."/>
            <person name="Alexander A."/>
            <person name="An P."/>
            <person name="Anderson E."/>
            <person name="Anderson S."/>
            <person name="Arachi H."/>
            <person name="Azer M."/>
            <person name="Bachantsang P."/>
            <person name="Barry A."/>
            <person name="Bayul T."/>
            <person name="Berlin A."/>
            <person name="Bessette D."/>
            <person name="Bloom T."/>
            <person name="Blye J."/>
            <person name="Boguslavskiy L."/>
            <person name="Bonnet C."/>
            <person name="Boukhgalter B."/>
            <person name="Bourzgui I."/>
            <person name="Brown A."/>
            <person name="Cahill P."/>
            <person name="Channer S."/>
            <person name="Cheshatsang Y."/>
            <person name="Chuda L."/>
            <person name="Citroen M."/>
            <person name="Collymore A."/>
            <person name="Cooke P."/>
            <person name="Costello M."/>
            <person name="D'Aco K."/>
            <person name="Daza R."/>
            <person name="De Haan G."/>
            <person name="DeGray S."/>
            <person name="DeMaso C."/>
            <person name="Dhargay N."/>
            <person name="Dooley K."/>
            <person name="Dooley E."/>
            <person name="Doricent M."/>
            <person name="Dorje P."/>
            <person name="Dorjee K."/>
            <person name="Dupes A."/>
            <person name="Elong R."/>
            <person name="Falk J."/>
            <person name="Farina A."/>
            <person name="Faro S."/>
            <person name="Ferguson D."/>
            <person name="Fisher S."/>
            <person name="Foley C.D."/>
            <person name="Franke A."/>
            <person name="Friedrich D."/>
            <person name="Gadbois L."/>
            <person name="Gearin G."/>
            <person name="Gearin C.R."/>
            <person name="Giannoukos G."/>
            <person name="Goode T."/>
            <person name="Graham J."/>
            <person name="Grandbois E."/>
            <person name="Grewal S."/>
            <person name="Gyaltsen K."/>
            <person name="Hafez N."/>
            <person name="Hagos B."/>
            <person name="Hall J."/>
            <person name="Henson C."/>
            <person name="Hollinger A."/>
            <person name="Honan T."/>
            <person name="Huard M.D."/>
            <person name="Hughes L."/>
            <person name="Hurhula B."/>
            <person name="Husby M.E."/>
            <person name="Kamat A."/>
            <person name="Kanga B."/>
            <person name="Kashin S."/>
            <person name="Khazanovich D."/>
            <person name="Kisner P."/>
            <person name="Lance K."/>
            <person name="Lara M."/>
            <person name="Lee W."/>
            <person name="Lennon N."/>
            <person name="Letendre F."/>
            <person name="LeVine R."/>
            <person name="Lipovsky A."/>
            <person name="Liu X."/>
            <person name="Liu J."/>
            <person name="Liu S."/>
            <person name="Lokyitsang T."/>
            <person name="Lokyitsang Y."/>
            <person name="Lubonja R."/>
            <person name="Lui A."/>
            <person name="MacDonald P."/>
            <person name="Magnisalis V."/>
            <person name="Maru K."/>
            <person name="Matthews C."/>
            <person name="McCusker W."/>
            <person name="McDonough S."/>
            <person name="Mehta T."/>
            <person name="Meldrim J."/>
            <person name="Meneus L."/>
            <person name="Mihai O."/>
            <person name="Mihalev A."/>
            <person name="Mihova T."/>
            <person name="Mittelman R."/>
            <person name="Mlenga V."/>
            <person name="Montmayeur A."/>
            <person name="Mulrain L."/>
            <person name="Navidi A."/>
            <person name="Naylor J."/>
            <person name="Negash T."/>
            <person name="Nguyen T."/>
            <person name="Nguyen N."/>
            <person name="Nicol R."/>
            <person name="Norbu C."/>
            <person name="Norbu N."/>
            <person name="Novod N."/>
            <person name="O'Neill B."/>
            <person name="Osman S."/>
            <person name="Markiewicz E."/>
            <person name="Oyono O.L."/>
            <person name="Patti C."/>
            <person name="Phunkhang P."/>
            <person name="Pierre F."/>
            <person name="Priest M."/>
            <person name="Raghuraman S."/>
            <person name="Rege F."/>
            <person name="Reyes R."/>
            <person name="Rise C."/>
            <person name="Rogov P."/>
            <person name="Ross K."/>
            <person name="Ryan E."/>
            <person name="Settipalli S."/>
            <person name="Shea T."/>
            <person name="Sherpa N."/>
            <person name="Shi L."/>
            <person name="Shih D."/>
            <person name="Sparrow T."/>
            <person name="Spaulding J."/>
            <person name="Stalker J."/>
            <person name="Stange-Thomann N."/>
            <person name="Stavropoulos S."/>
            <person name="Stone C."/>
            <person name="Strader C."/>
            <person name="Tesfaye S."/>
            <person name="Thomson T."/>
            <person name="Thoulutsang Y."/>
            <person name="Thoulutsang D."/>
            <person name="Topham K."/>
            <person name="Topping I."/>
            <person name="Tsamla T."/>
            <person name="Vassiliev H."/>
            <person name="Vo A."/>
            <person name="Wangchuk T."/>
            <person name="Wangdi T."/>
            <person name="Weiand M."/>
            <person name="Wilkinson J."/>
            <person name="Wilson A."/>
            <person name="Yadav S."/>
            <person name="Young G."/>
            <person name="Yu Q."/>
            <person name="Zembek L."/>
            <person name="Zhong D."/>
            <person name="Zimmer A."/>
            <person name="Zwirko Z."/>
            <person name="Jaffe D.B."/>
            <person name="Alvarez P."/>
            <person name="Brockman W."/>
            <person name="Butler J."/>
            <person name="Chin C."/>
            <person name="Gnerre S."/>
            <person name="Grabherr M."/>
            <person name="Kleber M."/>
            <person name="Mauceli E."/>
            <person name="MacCallum I."/>
        </authorList>
    </citation>
    <scope>NUCLEOTIDE SEQUENCE [LARGE SCALE GENOMIC DNA]</scope>
    <source>
        <strain evidence="3">Tucson 15287-2541.00</strain>
    </source>
</reference>
<feature type="region of interest" description="Disordered" evidence="1">
    <location>
        <begin position="60"/>
        <end position="132"/>
    </location>
</feature>
<keyword evidence="3" id="KW-1185">Reference proteome</keyword>
<accession>B4JIU8</accession>
<dbReference type="InParanoid" id="B4JIU8"/>
<evidence type="ECO:0000313" key="3">
    <source>
        <dbReference type="Proteomes" id="UP000001070"/>
    </source>
</evidence>
<feature type="compositionally biased region" description="Acidic residues" evidence="1">
    <location>
        <begin position="95"/>
        <end position="122"/>
    </location>
</feature>
<evidence type="ECO:0000256" key="1">
    <source>
        <dbReference type="SAM" id="MobiDB-lite"/>
    </source>
</evidence>
<dbReference type="HOGENOM" id="CLU_1919209_0_0_1"/>
<sequence length="132" mass="15598">MVWRQIRRRPLKNPKPKCNFKGLQSLSNQRRDCNPTVTPCPPFSPQYTYKYSPGQQSLYRTKGFQIVGRRRRCQPHLNEWRRNGSHRSKTNNKYDDEDGVEEEDEDENEDEDEANDGDENGFEDNINTDTTD</sequence>
<feature type="compositionally biased region" description="Basic residues" evidence="1">
    <location>
        <begin position="1"/>
        <end position="15"/>
    </location>
</feature>
<dbReference type="AlphaFoldDB" id="B4JIU8"/>
<dbReference type="EMBL" id="CH916370">
    <property type="protein sequence ID" value="EDW00545.1"/>
    <property type="molecule type" value="Genomic_DNA"/>
</dbReference>
<evidence type="ECO:0000313" key="2">
    <source>
        <dbReference type="EMBL" id="EDW00545.1"/>
    </source>
</evidence>
<organism evidence="3">
    <name type="scientific">Drosophila grimshawi</name>
    <name type="common">Hawaiian fruit fly</name>
    <name type="synonym">Idiomyia grimshawi</name>
    <dbReference type="NCBI Taxonomy" id="7222"/>
    <lineage>
        <taxon>Eukaryota</taxon>
        <taxon>Metazoa</taxon>
        <taxon>Ecdysozoa</taxon>
        <taxon>Arthropoda</taxon>
        <taxon>Hexapoda</taxon>
        <taxon>Insecta</taxon>
        <taxon>Pterygota</taxon>
        <taxon>Neoptera</taxon>
        <taxon>Endopterygota</taxon>
        <taxon>Diptera</taxon>
        <taxon>Brachycera</taxon>
        <taxon>Muscomorpha</taxon>
        <taxon>Ephydroidea</taxon>
        <taxon>Drosophilidae</taxon>
        <taxon>Drosophila</taxon>
        <taxon>Hawaiian Drosophila</taxon>
    </lineage>
</organism>
<name>B4JIU8_DROGR</name>
<gene>
    <name evidence="2" type="primary">Dgri\GH12922</name>
    <name evidence="2" type="ORF">Dgri_GH12922</name>
</gene>